<dbReference type="AlphaFoldDB" id="A0A7R8ZXG9"/>
<dbReference type="SUPFAM" id="SSF56801">
    <property type="entry name" value="Acetyl-CoA synthetase-like"/>
    <property type="match status" value="2"/>
</dbReference>
<dbReference type="PANTHER" id="PTHR24096">
    <property type="entry name" value="LONG-CHAIN-FATTY-ACID--COA LIGASE"/>
    <property type="match status" value="1"/>
</dbReference>
<dbReference type="GO" id="GO:0016405">
    <property type="term" value="F:CoA-ligase activity"/>
    <property type="evidence" value="ECO:0007669"/>
    <property type="project" value="TreeGrafter"/>
</dbReference>
<evidence type="ECO:0000313" key="5">
    <source>
        <dbReference type="EMBL" id="CAD7240047.1"/>
    </source>
</evidence>
<feature type="domain" description="AMP-dependent synthetase/ligase" evidence="3">
    <location>
        <begin position="36"/>
        <end position="279"/>
    </location>
</feature>
<gene>
    <name evidence="5" type="ORF">DSTB1V02_LOCUS84</name>
</gene>
<name>A0A7R8ZXG9_9CRUS</name>
<dbReference type="EMBL" id="LR899522">
    <property type="protein sequence ID" value="CAD7240047.1"/>
    <property type="molecule type" value="Genomic_DNA"/>
</dbReference>
<organism evidence="5">
    <name type="scientific">Darwinula stevensoni</name>
    <dbReference type="NCBI Taxonomy" id="69355"/>
    <lineage>
        <taxon>Eukaryota</taxon>
        <taxon>Metazoa</taxon>
        <taxon>Ecdysozoa</taxon>
        <taxon>Arthropoda</taxon>
        <taxon>Crustacea</taxon>
        <taxon>Oligostraca</taxon>
        <taxon>Ostracoda</taxon>
        <taxon>Podocopa</taxon>
        <taxon>Podocopida</taxon>
        <taxon>Darwinulocopina</taxon>
        <taxon>Darwinuloidea</taxon>
        <taxon>Darwinulidae</taxon>
        <taxon>Darwinula</taxon>
    </lineage>
</organism>
<dbReference type="InterPro" id="IPR000873">
    <property type="entry name" value="AMP-dep_synth/lig_dom"/>
</dbReference>
<dbReference type="Pfam" id="PF13193">
    <property type="entry name" value="AMP-binding_C"/>
    <property type="match status" value="1"/>
</dbReference>
<keyword evidence="2" id="KW-0576">Peroxisome</keyword>
<dbReference type="PANTHER" id="PTHR24096:SF422">
    <property type="entry name" value="BCDNA.GH02901"/>
    <property type="match status" value="1"/>
</dbReference>
<evidence type="ECO:0000259" key="4">
    <source>
        <dbReference type="Pfam" id="PF13193"/>
    </source>
</evidence>
<comment type="subcellular location">
    <subcellularLocation>
        <location evidence="1">Peroxisome</location>
    </subcellularLocation>
</comment>
<protein>
    <submittedName>
        <fullName evidence="5">Uncharacterized protein</fullName>
    </submittedName>
</protein>
<dbReference type="Gene3D" id="3.30.300.30">
    <property type="match status" value="2"/>
</dbReference>
<dbReference type="OrthoDB" id="10253869at2759"/>
<evidence type="ECO:0000256" key="2">
    <source>
        <dbReference type="ARBA" id="ARBA00023140"/>
    </source>
</evidence>
<feature type="domain" description="AMP-binding enzyme C-terminal" evidence="4">
    <location>
        <begin position="785"/>
        <end position="862"/>
    </location>
</feature>
<dbReference type="Proteomes" id="UP000677054">
    <property type="component" value="Unassembled WGS sequence"/>
</dbReference>
<dbReference type="Pfam" id="PF00501">
    <property type="entry name" value="AMP-binding"/>
    <property type="match status" value="2"/>
</dbReference>
<dbReference type="InterPro" id="IPR045851">
    <property type="entry name" value="AMP-bd_C_sf"/>
</dbReference>
<evidence type="ECO:0000256" key="1">
    <source>
        <dbReference type="ARBA" id="ARBA00004275"/>
    </source>
</evidence>
<evidence type="ECO:0000259" key="3">
    <source>
        <dbReference type="Pfam" id="PF00501"/>
    </source>
</evidence>
<proteinExistence type="predicted"/>
<sequence length="885" mass="98117">MWTESIVTSPNYRPLSIPHDVTLWGFISSEIKRVINHFGDAPWMVNGVSGGIRRFSEIQELVEKAASNLRNRGLKKGDVVCFHSENHVDYVILVLSVIACGAVPFLLPLCSTDALEDQCHLESFQIIFCSASNYEDVCARIKSCPSVKYVISMDPHPSRKIQTSNDLFQGSPDGVVKVTGVESDLAVIFLSSGTTGKPKTIEHTHYSMIAGFCNTAREVKEWEGTEDWRMVIPFHLGHVSGLCHAFMAIRLAHQLIFLPKYDPSHLLAAIQRYKVPHIEVTEKHVLIRVVIDACTAAMSQILVLAVEDGRILVPDEPGELCFKSPSQMKAYRHDEDETWRTIDEQGFIHTGDYGYIDKDGYVFLLARVTDLIKISDSGQISLIPPTKVEDVLLSHVDVMDVAVFGVPSSGDQGLESGDSLVVSVVKKKESDLTKDQLISFLRVPDDGVSKSALGHATSNPSSTSNVVVGEAEGEISSGQPGRQRLDHLIPNILKRERIKLCIISNGVAGKVAEACASIDRQPVVVTFEEEDGFKSLRTLLTEASDIPFPEVDKNSDEDVAMIYFSSGTTGEPKPSTRCLYLLLVVSWDSEEKNESSWIMAASLNFSHIASLLFLFFSLKRGQKYIMFSRYHHDILFPAVEKYKATHLVIFPSTVIHICKKADSKKYDLHSLRTLIVSGAPLSYNMEKVLRARLPNVSDFCQCYGSTEGTWLTFRGNGCYKPGSIGIPYPLVVAKETRETLHEDGYLYTGDYGYMDQDGFCFVRDRIKDLIIREEQGLEIIVAPSEIEGVLYLHPDVMSAAVYGVPAVGINGFVPRASVIKRDESNVQEQELIDFVAGCVSPECVLLGGLEFLSAIPMTPAGKVYRKQLQEAFIAKIKAKLESRES</sequence>
<dbReference type="EMBL" id="CAJPEV010000005">
    <property type="protein sequence ID" value="CAG0878561.1"/>
    <property type="molecule type" value="Genomic_DNA"/>
</dbReference>
<keyword evidence="6" id="KW-1185">Reference proteome</keyword>
<dbReference type="Gene3D" id="2.30.38.10">
    <property type="entry name" value="Luciferase, Domain 3"/>
    <property type="match status" value="3"/>
</dbReference>
<dbReference type="InterPro" id="IPR025110">
    <property type="entry name" value="AMP-bd_C"/>
</dbReference>
<reference evidence="5" key="1">
    <citation type="submission" date="2020-11" db="EMBL/GenBank/DDBJ databases">
        <authorList>
            <person name="Tran Van P."/>
        </authorList>
    </citation>
    <scope>NUCLEOTIDE SEQUENCE</scope>
</reference>
<dbReference type="Gene3D" id="3.40.50.980">
    <property type="match status" value="4"/>
</dbReference>
<accession>A0A7R8ZXG9</accession>
<dbReference type="PROSITE" id="PS00455">
    <property type="entry name" value="AMP_BINDING"/>
    <property type="match status" value="2"/>
</dbReference>
<dbReference type="InterPro" id="IPR020845">
    <property type="entry name" value="AMP-binding_CS"/>
</dbReference>
<evidence type="ECO:0000313" key="6">
    <source>
        <dbReference type="Proteomes" id="UP000677054"/>
    </source>
</evidence>
<feature type="domain" description="AMP-dependent synthetase/ligase" evidence="3">
    <location>
        <begin position="492"/>
        <end position="734"/>
    </location>
</feature>
<dbReference type="GO" id="GO:0005777">
    <property type="term" value="C:peroxisome"/>
    <property type="evidence" value="ECO:0007669"/>
    <property type="project" value="UniProtKB-SubCell"/>
</dbReference>